<feature type="binding site" evidence="1">
    <location>
        <position position="48"/>
    </location>
    <ligand>
        <name>Mg(2+)</name>
        <dbReference type="ChEBI" id="CHEBI:18420"/>
        <label>1</label>
    </ligand>
</feature>
<feature type="binding site" evidence="1">
    <location>
        <position position="215"/>
    </location>
    <ligand>
        <name>Mg(2+)</name>
        <dbReference type="ChEBI" id="CHEBI:18420"/>
        <label>3</label>
    </ligand>
</feature>
<dbReference type="NCBIfam" id="TIGR01379">
    <property type="entry name" value="thiL"/>
    <property type="match status" value="1"/>
</dbReference>
<feature type="binding site" evidence="1">
    <location>
        <position position="77"/>
    </location>
    <ligand>
        <name>Mg(2+)</name>
        <dbReference type="ChEBI" id="CHEBI:18420"/>
        <label>3</label>
    </ligand>
</feature>
<sequence>MRAGELGERRLIELLVRGLYRNSRVVAGAGEDDAALLSFGDRQLVAASDIMFASTHFPTGMKPEHIGRKVAVANLSDLAAMGAFPVAMLFSFGIPTVFEVAELRGIIKGINAACSEYDAPFVGGDTKKARELTICGVALGEVRKGGALTRCNAKAGDVVAVTGEIGNAALGLKILLERMKTAGYSKLTNAFLLPRARIEEGRAIAECRVSAAGMDITDGLLFSAGEIARMSGVCLSLEKDRIPISEEARKFARKYGISEDFLLNNGEDYELLVTVRKNKFSQVRRKVETIGGSLVKIGHVVEGRGVLLDGRKLKITGYDSLKSRQP</sequence>
<keyword evidence="1" id="KW-0479">Metal-binding</keyword>
<dbReference type="PANTHER" id="PTHR30270:SF0">
    <property type="entry name" value="THIAMINE-MONOPHOSPHATE KINASE"/>
    <property type="match status" value="1"/>
</dbReference>
<feature type="binding site" evidence="1">
    <location>
        <position position="33"/>
    </location>
    <ligand>
        <name>Mg(2+)</name>
        <dbReference type="ChEBI" id="CHEBI:18420"/>
        <label>3</label>
    </ligand>
</feature>
<dbReference type="InterPro" id="IPR036676">
    <property type="entry name" value="PurM-like_C_sf"/>
</dbReference>
<dbReference type="GO" id="GO:0009229">
    <property type="term" value="P:thiamine diphosphate biosynthetic process"/>
    <property type="evidence" value="ECO:0007669"/>
    <property type="project" value="UniProtKB-UniRule"/>
</dbReference>
<comment type="pathway">
    <text evidence="1">Cofactor biosynthesis; thiamine diphosphate biosynthesis; thiamine diphosphate from thiamine phosphate: step 1/1.</text>
</comment>
<dbReference type="EMBL" id="CP058998">
    <property type="protein sequence ID" value="QLJ52363.1"/>
    <property type="molecule type" value="Genomic_DNA"/>
</dbReference>
<dbReference type="SUPFAM" id="SSF56042">
    <property type="entry name" value="PurM C-terminal domain-like"/>
    <property type="match status" value="1"/>
</dbReference>
<dbReference type="GO" id="GO:0009228">
    <property type="term" value="P:thiamine biosynthetic process"/>
    <property type="evidence" value="ECO:0007669"/>
    <property type="project" value="UniProtKB-KW"/>
</dbReference>
<dbReference type="Gene3D" id="3.30.1330.10">
    <property type="entry name" value="PurM-like, N-terminal domain"/>
    <property type="match status" value="1"/>
</dbReference>
<comment type="similarity">
    <text evidence="1">Belongs to the thiamine-monophosphate kinase family.</text>
</comment>
<feature type="domain" description="PurM-like N-terminal" evidence="2">
    <location>
        <begin position="32"/>
        <end position="142"/>
    </location>
</feature>
<evidence type="ECO:0000256" key="1">
    <source>
        <dbReference type="HAMAP-Rule" id="MF_02128"/>
    </source>
</evidence>
<keyword evidence="1" id="KW-0784">Thiamine biosynthesis</keyword>
<feature type="binding site" evidence="1">
    <location>
        <position position="56"/>
    </location>
    <ligand>
        <name>substrate</name>
    </ligand>
</feature>
<keyword evidence="1" id="KW-0067">ATP-binding</keyword>
<evidence type="ECO:0000259" key="2">
    <source>
        <dbReference type="Pfam" id="PF00586"/>
    </source>
</evidence>
<dbReference type="InterPro" id="IPR010918">
    <property type="entry name" value="PurM-like_C_dom"/>
</dbReference>
<dbReference type="CDD" id="cd02194">
    <property type="entry name" value="ThiL"/>
    <property type="match status" value="1"/>
</dbReference>
<dbReference type="GO" id="GO:0000287">
    <property type="term" value="F:magnesium ion binding"/>
    <property type="evidence" value="ECO:0007669"/>
    <property type="project" value="UniProtKB-UniRule"/>
</dbReference>
<comment type="catalytic activity">
    <reaction evidence="1">
        <text>thiamine phosphate + ATP = thiamine diphosphate + ADP</text>
        <dbReference type="Rhea" id="RHEA:15913"/>
        <dbReference type="ChEBI" id="CHEBI:30616"/>
        <dbReference type="ChEBI" id="CHEBI:37575"/>
        <dbReference type="ChEBI" id="CHEBI:58937"/>
        <dbReference type="ChEBI" id="CHEBI:456216"/>
        <dbReference type="EC" id="2.7.4.16"/>
    </reaction>
</comment>
<dbReference type="PANTHER" id="PTHR30270">
    <property type="entry name" value="THIAMINE-MONOPHOSPHATE KINASE"/>
    <property type="match status" value="1"/>
</dbReference>
<dbReference type="GO" id="GO:0005524">
    <property type="term" value="F:ATP binding"/>
    <property type="evidence" value="ECO:0007669"/>
    <property type="project" value="UniProtKB-UniRule"/>
</dbReference>
<reference evidence="5" key="1">
    <citation type="submission" date="2020-07" db="EMBL/GenBank/DDBJ databases">
        <title>Metabolic diversity and evolutionary history of the archaeal phylum ###Micrarchaeota### uncovered from a freshwater lake metagenome.</title>
        <authorList>
            <person name="Kadnikov V.V."/>
            <person name="Savvichev A.S."/>
            <person name="Mardanov A.V."/>
            <person name="Beletsky A.V."/>
            <person name="Chupakov A.V."/>
            <person name="Kokryatskaya N.M."/>
            <person name="Pimenov N.V."/>
            <person name="Ravin N.V."/>
        </authorList>
    </citation>
    <scope>NUCLEOTIDE SEQUENCE [LARGE SCALE GENOMIC DNA]</scope>
</reference>
<proteinExistence type="inferred from homology"/>
<feature type="binding site" evidence="1">
    <location>
        <position position="77"/>
    </location>
    <ligand>
        <name>Mg(2+)</name>
        <dbReference type="ChEBI" id="CHEBI:18420"/>
        <label>2</label>
    </ligand>
</feature>
<feature type="binding site" evidence="1">
    <location>
        <position position="217"/>
    </location>
    <ligand>
        <name>ATP</name>
        <dbReference type="ChEBI" id="CHEBI:30616"/>
    </ligand>
</feature>
<feature type="binding site" evidence="1">
    <location>
        <position position="218"/>
    </location>
    <ligand>
        <name>Mg(2+)</name>
        <dbReference type="ChEBI" id="CHEBI:18420"/>
        <label>5</label>
    </ligand>
</feature>
<comment type="caution">
    <text evidence="1">Lacks conserved residue(s) required for the propagation of feature annotation.</text>
</comment>
<comment type="miscellaneous">
    <text evidence="1">Reaction mechanism of ThiL seems to utilize a direct, inline transfer of the gamma-phosphate of ATP to TMP rather than a phosphorylated enzyme intermediate.</text>
</comment>
<evidence type="ECO:0000313" key="5">
    <source>
        <dbReference type="Proteomes" id="UP000510821"/>
    </source>
</evidence>
<dbReference type="KEGG" id="flt:Sv326_0188"/>
<feature type="binding site" evidence="1">
    <location>
        <position position="125"/>
    </location>
    <ligand>
        <name>Mg(2+)</name>
        <dbReference type="ChEBI" id="CHEBI:18420"/>
        <label>1</label>
    </ligand>
</feature>
<feature type="binding site" evidence="1">
    <location>
        <begin position="124"/>
        <end position="125"/>
    </location>
    <ligand>
        <name>ATP</name>
        <dbReference type="ChEBI" id="CHEBI:30616"/>
    </ligand>
</feature>
<dbReference type="PIRSF" id="PIRSF005303">
    <property type="entry name" value="Thiam_monoph_kin"/>
    <property type="match status" value="1"/>
</dbReference>
<dbReference type="AlphaFoldDB" id="A0A7D6BQ02"/>
<dbReference type="SUPFAM" id="SSF55326">
    <property type="entry name" value="PurM N-terminal domain-like"/>
    <property type="match status" value="1"/>
</dbReference>
<feature type="binding site" evidence="1">
    <location>
        <position position="318"/>
    </location>
    <ligand>
        <name>substrate</name>
    </ligand>
</feature>
<feature type="domain" description="PurM-like C-terminal" evidence="3">
    <location>
        <begin position="154"/>
        <end position="305"/>
    </location>
</feature>
<gene>
    <name evidence="1" type="primary">thiL</name>
    <name evidence="4" type="ORF">Sv326_0188</name>
</gene>
<organism evidence="4 5">
    <name type="scientific">Fermentimicrarchaeum limneticum</name>
    <dbReference type="NCBI Taxonomy" id="2795018"/>
    <lineage>
        <taxon>Archaea</taxon>
        <taxon>Candidatus Micrarchaeota</taxon>
        <taxon>Candidatus Fermentimicrarchaeales</taxon>
        <taxon>Candidatus Fermentimicrarchaeaceae</taxon>
        <taxon>Candidatus Fermentimicrarchaeum</taxon>
    </lineage>
</organism>
<protein>
    <recommendedName>
        <fullName evidence="1">Thiamine-monophosphate kinase</fullName>
        <shortName evidence="1">TMP kinase</shortName>
        <shortName evidence="1">Thiamine-phosphate kinase</shortName>
        <ecNumber evidence="1">2.7.4.16</ecNumber>
    </recommendedName>
</protein>
<accession>A0A7D6BQ02</accession>
<dbReference type="Pfam" id="PF02769">
    <property type="entry name" value="AIRS_C"/>
    <property type="match status" value="1"/>
</dbReference>
<keyword evidence="1" id="KW-0460">Magnesium</keyword>
<comment type="function">
    <text evidence="1">Catalyzes the ATP-dependent phosphorylation of thiamine-monophosphate (TMP) to form thiamine-pyrophosphate (TPP), the active form of vitamin B1.</text>
</comment>
<keyword evidence="1 4" id="KW-0418">Kinase</keyword>
<keyword evidence="1" id="KW-0547">Nucleotide-binding</keyword>
<dbReference type="InterPro" id="IPR016188">
    <property type="entry name" value="PurM-like_N"/>
</dbReference>
<feature type="binding site" evidence="1">
    <location>
        <position position="150"/>
    </location>
    <ligand>
        <name>ATP</name>
        <dbReference type="ChEBI" id="CHEBI:30616"/>
    </ligand>
</feature>
<feature type="binding site" evidence="1">
    <location>
        <position position="77"/>
    </location>
    <ligand>
        <name>Mg(2+)</name>
        <dbReference type="ChEBI" id="CHEBI:18420"/>
        <label>4</label>
    </ligand>
</feature>
<dbReference type="InterPro" id="IPR006283">
    <property type="entry name" value="ThiL-like"/>
</dbReference>
<feature type="binding site" evidence="1">
    <location>
        <position position="267"/>
    </location>
    <ligand>
        <name>substrate</name>
    </ligand>
</feature>
<feature type="binding site" evidence="1">
    <location>
        <position position="49"/>
    </location>
    <ligand>
        <name>Mg(2+)</name>
        <dbReference type="ChEBI" id="CHEBI:18420"/>
        <label>2</label>
    </ligand>
</feature>
<dbReference type="UniPathway" id="UPA00060">
    <property type="reaction ID" value="UER00142"/>
</dbReference>
<dbReference type="HAMAP" id="MF_02128">
    <property type="entry name" value="TMP_kinase"/>
    <property type="match status" value="1"/>
</dbReference>
<feature type="binding site" evidence="1">
    <location>
        <position position="49"/>
    </location>
    <ligand>
        <name>Mg(2+)</name>
        <dbReference type="ChEBI" id="CHEBI:18420"/>
        <label>1</label>
    </ligand>
</feature>
<dbReference type="InterPro" id="IPR036921">
    <property type="entry name" value="PurM-like_N_sf"/>
</dbReference>
<dbReference type="Pfam" id="PF00586">
    <property type="entry name" value="AIRS"/>
    <property type="match status" value="1"/>
</dbReference>
<evidence type="ECO:0000313" key="4">
    <source>
        <dbReference type="EMBL" id="QLJ52363.1"/>
    </source>
</evidence>
<keyword evidence="1 4" id="KW-0808">Transferase</keyword>
<dbReference type="GO" id="GO:0009030">
    <property type="term" value="F:thiamine-phosphate kinase activity"/>
    <property type="evidence" value="ECO:0007669"/>
    <property type="project" value="UniProtKB-UniRule"/>
</dbReference>
<dbReference type="Proteomes" id="UP000510821">
    <property type="component" value="Chromosome"/>
</dbReference>
<name>A0A7D6BQ02_FERL1</name>
<feature type="binding site" evidence="1">
    <location>
        <position position="33"/>
    </location>
    <ligand>
        <name>Mg(2+)</name>
        <dbReference type="ChEBI" id="CHEBI:18420"/>
        <label>4</label>
    </ligand>
</feature>
<evidence type="ECO:0000259" key="3">
    <source>
        <dbReference type="Pfam" id="PF02769"/>
    </source>
</evidence>
<dbReference type="Gene3D" id="3.90.650.10">
    <property type="entry name" value="PurM-like C-terminal domain"/>
    <property type="match status" value="1"/>
</dbReference>
<dbReference type="EC" id="2.7.4.16" evidence="1"/>